<keyword evidence="8 10" id="KW-0472">Membrane</keyword>
<evidence type="ECO:0000256" key="4">
    <source>
        <dbReference type="ARBA" id="ARBA00022692"/>
    </source>
</evidence>
<dbReference type="InterPro" id="IPR021149">
    <property type="entry name" value="OligosaccharylTrfase_OST3/OST6"/>
</dbReference>
<organism evidence="12 13">
    <name type="scientific">Arxiozyma heterogenica</name>
    <dbReference type="NCBI Taxonomy" id="278026"/>
    <lineage>
        <taxon>Eukaryota</taxon>
        <taxon>Fungi</taxon>
        <taxon>Dikarya</taxon>
        <taxon>Ascomycota</taxon>
        <taxon>Saccharomycotina</taxon>
        <taxon>Saccharomycetes</taxon>
        <taxon>Saccharomycetales</taxon>
        <taxon>Saccharomycetaceae</taxon>
        <taxon>Arxiozyma</taxon>
    </lineage>
</organism>
<evidence type="ECO:0000256" key="9">
    <source>
        <dbReference type="SAM" id="MobiDB-lite"/>
    </source>
</evidence>
<dbReference type="PANTHER" id="PTHR12692:SF0">
    <property type="entry name" value="GH11935P"/>
    <property type="match status" value="1"/>
</dbReference>
<evidence type="ECO:0000256" key="2">
    <source>
        <dbReference type="ARBA" id="ARBA00004477"/>
    </source>
</evidence>
<evidence type="ECO:0000256" key="10">
    <source>
        <dbReference type="SAM" id="Phobius"/>
    </source>
</evidence>
<dbReference type="EMBL" id="JAWIZZ010000056">
    <property type="protein sequence ID" value="KAK5774032.1"/>
    <property type="molecule type" value="Genomic_DNA"/>
</dbReference>
<dbReference type="GO" id="GO:0018279">
    <property type="term" value="P:protein N-linked glycosylation via asparagine"/>
    <property type="evidence" value="ECO:0007669"/>
    <property type="project" value="TreeGrafter"/>
</dbReference>
<evidence type="ECO:0000256" key="11">
    <source>
        <dbReference type="SAM" id="SignalP"/>
    </source>
</evidence>
<evidence type="ECO:0000256" key="6">
    <source>
        <dbReference type="ARBA" id="ARBA00022824"/>
    </source>
</evidence>
<keyword evidence="7 10" id="KW-1133">Transmembrane helix</keyword>
<evidence type="ECO:0000256" key="7">
    <source>
        <dbReference type="ARBA" id="ARBA00022989"/>
    </source>
</evidence>
<keyword evidence="4 10" id="KW-0812">Transmembrane</keyword>
<reference evidence="13" key="1">
    <citation type="submission" date="2023-07" db="EMBL/GenBank/DDBJ databases">
        <title>A draft genome of Kazachstania heterogenica Y-27499.</title>
        <authorList>
            <person name="Donic C."/>
            <person name="Kralova J.S."/>
            <person name="Fidel L."/>
            <person name="Ben-Dor S."/>
            <person name="Jung S."/>
        </authorList>
    </citation>
    <scope>NUCLEOTIDE SEQUENCE [LARGE SCALE GENOMIC DNA]</scope>
    <source>
        <strain evidence="13">Y27499</strain>
    </source>
</reference>
<dbReference type="Pfam" id="PF04756">
    <property type="entry name" value="OST3_OST6"/>
    <property type="match status" value="1"/>
</dbReference>
<evidence type="ECO:0000256" key="5">
    <source>
        <dbReference type="ARBA" id="ARBA00022729"/>
    </source>
</evidence>
<evidence type="ECO:0000256" key="1">
    <source>
        <dbReference type="ARBA" id="ARBA00002791"/>
    </source>
</evidence>
<feature type="chain" id="PRO_5042950992" description="Thioredoxin domain-containing protein" evidence="11">
    <location>
        <begin position="26"/>
        <end position="414"/>
    </location>
</feature>
<keyword evidence="6" id="KW-0256">Endoplasmic reticulum</keyword>
<comment type="subcellular location">
    <subcellularLocation>
        <location evidence="2">Endoplasmic reticulum membrane</location>
        <topology evidence="2">Multi-pass membrane protein</topology>
    </subcellularLocation>
</comment>
<accession>A0AAN8A635</accession>
<feature type="region of interest" description="Disordered" evidence="9">
    <location>
        <begin position="321"/>
        <end position="347"/>
    </location>
</feature>
<evidence type="ECO:0008006" key="14">
    <source>
        <dbReference type="Google" id="ProtNLM"/>
    </source>
</evidence>
<keyword evidence="5 11" id="KW-0732">Signal</keyword>
<feature type="compositionally biased region" description="Low complexity" evidence="9">
    <location>
        <begin position="321"/>
        <end position="343"/>
    </location>
</feature>
<dbReference type="GO" id="GO:0008250">
    <property type="term" value="C:oligosaccharyltransferase complex"/>
    <property type="evidence" value="ECO:0007669"/>
    <property type="project" value="TreeGrafter"/>
</dbReference>
<dbReference type="Proteomes" id="UP001306508">
    <property type="component" value="Unassembled WGS sequence"/>
</dbReference>
<dbReference type="Gene3D" id="3.40.30.10">
    <property type="entry name" value="Glutaredoxin"/>
    <property type="match status" value="1"/>
</dbReference>
<dbReference type="PANTHER" id="PTHR12692">
    <property type="entry name" value="DOLICHYL-DIPHOSPHOOLIGOSACCHARIDE--PROTEIN GLYCOSYLTRANSFERASE-RELATED"/>
    <property type="match status" value="1"/>
</dbReference>
<feature type="transmembrane region" description="Helical" evidence="10">
    <location>
        <begin position="276"/>
        <end position="295"/>
    </location>
</feature>
<feature type="transmembrane region" description="Helical" evidence="10">
    <location>
        <begin position="220"/>
        <end position="241"/>
    </location>
</feature>
<comment type="similarity">
    <text evidence="3">Belongs to the OST3/OST6 family.</text>
</comment>
<feature type="transmembrane region" description="Helical" evidence="10">
    <location>
        <begin position="371"/>
        <end position="395"/>
    </location>
</feature>
<dbReference type="AlphaFoldDB" id="A0AAN8A635"/>
<evidence type="ECO:0000313" key="13">
    <source>
        <dbReference type="Proteomes" id="UP001306508"/>
    </source>
</evidence>
<comment type="caution">
    <text evidence="12">The sequence shown here is derived from an EMBL/GenBank/DDBJ whole genome shotgun (WGS) entry which is preliminary data.</text>
</comment>
<name>A0AAN8A635_9SACH</name>
<gene>
    <name evidence="12" type="ORF">RI543_004566</name>
</gene>
<evidence type="ECO:0000256" key="8">
    <source>
        <dbReference type="ARBA" id="ARBA00023136"/>
    </source>
</evidence>
<dbReference type="SUPFAM" id="SSF52833">
    <property type="entry name" value="Thioredoxin-like"/>
    <property type="match status" value="1"/>
</dbReference>
<protein>
    <recommendedName>
        <fullName evidence="14">Thioredoxin domain-containing protein</fullName>
    </recommendedName>
</protein>
<evidence type="ECO:0000313" key="12">
    <source>
        <dbReference type="EMBL" id="KAK5774032.1"/>
    </source>
</evidence>
<sequence length="414" mass="46995">MVSIKLVLIKLLSFILLVQISFVLGQEFAITEAQRDKNGIIDVTDENFDKVFDLVQSHSFGLFLLFTTNTVEMGCRTCVEFNPEFDLIAKSWKLDHPDFISNTDPDLKFLFGKAVVYSPKNIPDIFKLFRLQHIPALFYFSPGSGLHQFESFDIQHASGPERANQMLKWIKRSTGISDDTDFVIHQQTNWANVFVTCLIVFCSTLLIKKNHNLILKLVRLRWIWGLASVIFILFMISGYMFTKMRQVPLAGADRNGHIIYFAEKDFQNQFGIETQIVALFYGIIGALMIFLIKIIPALDPSNDNTTSSDSFDISNTSIRSNSGHNNSSSGNNNNNNSNSNNNSRTDSVDFSFTKKSKKKNSKGNIHINSPYLVYVLAIVGTILLYSFFAAFTHMYSIKQSYPFTFFKLTSLLGF</sequence>
<evidence type="ECO:0000256" key="3">
    <source>
        <dbReference type="ARBA" id="ARBA00009561"/>
    </source>
</evidence>
<proteinExistence type="inferred from homology"/>
<keyword evidence="13" id="KW-1185">Reference proteome</keyword>
<comment type="function">
    <text evidence="1">Subunit of the oligosaccharyl transferase (OST) complex that catalyzes the initial transfer of a defined glycan (Glc(3)Man(9)GlcNAc(2) in eukaryotes) from the lipid carrier dolichol-pyrophosphate to an asparagine residue within an Asn-X-Ser/Thr consensus motif in nascent polypeptide chains, the first step in protein N-glycosylation. N-glycosylation occurs cotranslationally and the complex associates with the Sec61 complex at the channel-forming translocon complex that mediates protein translocation across the endoplasmic reticulum (ER). All subunits are required for a maximal enzyme activity.</text>
</comment>
<feature type="signal peptide" evidence="11">
    <location>
        <begin position="1"/>
        <end position="25"/>
    </location>
</feature>
<feature type="transmembrane region" description="Helical" evidence="10">
    <location>
        <begin position="190"/>
        <end position="208"/>
    </location>
</feature>
<dbReference type="InterPro" id="IPR036249">
    <property type="entry name" value="Thioredoxin-like_sf"/>
</dbReference>